<dbReference type="GO" id="GO:0006808">
    <property type="term" value="P:regulation of nitrogen utilization"/>
    <property type="evidence" value="ECO:0007669"/>
    <property type="project" value="InterPro"/>
</dbReference>
<dbReference type="Proteomes" id="UP000062260">
    <property type="component" value="Chromosome"/>
</dbReference>
<gene>
    <name evidence="1" type="ORF">AWM75_01920</name>
</gene>
<evidence type="ECO:0000313" key="2">
    <source>
        <dbReference type="Proteomes" id="UP000062260"/>
    </source>
</evidence>
<dbReference type="Pfam" id="PF00543">
    <property type="entry name" value="P-II"/>
    <property type="match status" value="1"/>
</dbReference>
<keyword evidence="2" id="KW-1185">Reference proteome</keyword>
<proteinExistence type="predicted"/>
<dbReference type="InterPro" id="IPR002187">
    <property type="entry name" value="N-reg_PII"/>
</dbReference>
<dbReference type="KEGG" id="auh:AWM75_01920"/>
<name>A0A0X8FKN3_9LACT</name>
<dbReference type="GO" id="GO:0030234">
    <property type="term" value="F:enzyme regulator activity"/>
    <property type="evidence" value="ECO:0007669"/>
    <property type="project" value="InterPro"/>
</dbReference>
<dbReference type="EMBL" id="CP014163">
    <property type="protein sequence ID" value="AMB98824.1"/>
    <property type="molecule type" value="Genomic_DNA"/>
</dbReference>
<reference evidence="2" key="2">
    <citation type="submission" date="2016-01" db="EMBL/GenBank/DDBJ databases">
        <title>Six Aerococcus type strain genome sequencing and assembly using PacBio and Illumina Hiseq.</title>
        <authorList>
            <person name="Carkaci D."/>
            <person name="Dargis R."/>
            <person name="Nielsen X.C."/>
            <person name="Skovgaard O."/>
            <person name="Fuursted K."/>
            <person name="Christensen J.J."/>
        </authorList>
    </citation>
    <scope>NUCLEOTIDE SEQUENCE [LARGE SCALE GENOMIC DNA]</scope>
    <source>
        <strain evidence="2">CCUG42038B</strain>
    </source>
</reference>
<sequence>MTNYKMIVVTVGRDIGPDVVDYAREVGGQGATILHGHGAGSAEISKVFNLQIEPEKEVVLMVVDADITDKICQHLTAKLALDEVGKGYLFTIDVNQTSGIYQA</sequence>
<dbReference type="SUPFAM" id="SSF54913">
    <property type="entry name" value="GlnB-like"/>
    <property type="match status" value="1"/>
</dbReference>
<dbReference type="PROSITE" id="PS51343">
    <property type="entry name" value="PII_GLNB_DOM"/>
    <property type="match status" value="1"/>
</dbReference>
<accession>A0A0X8FKN3</accession>
<protein>
    <submittedName>
        <fullName evidence="1">Uncharacterized protein</fullName>
    </submittedName>
</protein>
<dbReference type="RefSeq" id="WP_067977580.1">
    <property type="nucleotide sequence ID" value="NZ_CP014163.1"/>
</dbReference>
<dbReference type="Gene3D" id="3.30.70.120">
    <property type="match status" value="1"/>
</dbReference>
<reference evidence="1 2" key="1">
    <citation type="journal article" date="2016" name="Genome Announc.">
        <title>Complete Genome Sequences of Aerococcus christensenii CCUG 28831T, Aerococcus sanguinicola CCUG 43001T, Aerococcus urinae CCUG 36881T, Aerococcus urinaeequi CCUG 28094T, Aerococcus urinaehominis CCUG 42038 BT, and Aerococcus viridans CCUG 4311T.</title>
        <authorList>
            <person name="Carkaci D."/>
            <person name="Dargis R."/>
            <person name="Nielsen X.C."/>
            <person name="Skovgaard O."/>
            <person name="Fuursted K."/>
            <person name="Christensen J.J."/>
        </authorList>
    </citation>
    <scope>NUCLEOTIDE SEQUENCE [LARGE SCALE GENOMIC DNA]</scope>
    <source>
        <strain evidence="1 2">CCUG42038B</strain>
    </source>
</reference>
<dbReference type="InterPro" id="IPR011322">
    <property type="entry name" value="N-reg_PII-like_a/b"/>
</dbReference>
<dbReference type="OrthoDB" id="9803021at2"/>
<dbReference type="InterPro" id="IPR015867">
    <property type="entry name" value="N-reg_PII/ATP_PRibTrfase_C"/>
</dbReference>
<organism evidence="1 2">
    <name type="scientific">Aerococcus urinaehominis</name>
    <dbReference type="NCBI Taxonomy" id="128944"/>
    <lineage>
        <taxon>Bacteria</taxon>
        <taxon>Bacillati</taxon>
        <taxon>Bacillota</taxon>
        <taxon>Bacilli</taxon>
        <taxon>Lactobacillales</taxon>
        <taxon>Aerococcaceae</taxon>
        <taxon>Aerococcus</taxon>
    </lineage>
</organism>
<dbReference type="AlphaFoldDB" id="A0A0X8FKN3"/>
<dbReference type="STRING" id="128944.AWM75_01920"/>
<evidence type="ECO:0000313" key="1">
    <source>
        <dbReference type="EMBL" id="AMB98824.1"/>
    </source>
</evidence>